<comment type="pathway">
    <text evidence="2">Cofactor biosynthesis; NAD(+) biosynthesis; nicotinate D-ribonucleotide from quinolinate: step 1/1.</text>
</comment>
<evidence type="ECO:0000313" key="14">
    <source>
        <dbReference type="Proteomes" id="UP000623010"/>
    </source>
</evidence>
<dbReference type="InterPro" id="IPR027277">
    <property type="entry name" value="NadC/ModD"/>
</dbReference>
<dbReference type="EC" id="2.4.2.19" evidence="4"/>
<evidence type="ECO:0000259" key="12">
    <source>
        <dbReference type="Pfam" id="PF02749"/>
    </source>
</evidence>
<dbReference type="Pfam" id="PF01729">
    <property type="entry name" value="QRPTase_C"/>
    <property type="match status" value="1"/>
</dbReference>
<keyword evidence="7" id="KW-0328">Glycosyltransferase</keyword>
<comment type="similarity">
    <text evidence="3">Belongs to the NadC/ModD family.</text>
</comment>
<feature type="domain" description="Quinolinate phosphoribosyl transferase N-terminal" evidence="12">
    <location>
        <begin position="75"/>
        <end position="161"/>
    </location>
</feature>
<dbReference type="Gene3D" id="3.90.1170.20">
    <property type="entry name" value="Quinolinate phosphoribosyl transferase, N-terminal domain"/>
    <property type="match status" value="1"/>
</dbReference>
<evidence type="ECO:0000256" key="7">
    <source>
        <dbReference type="ARBA" id="ARBA00022676"/>
    </source>
</evidence>
<dbReference type="PANTHER" id="PTHR32179:SF3">
    <property type="entry name" value="NICOTINATE-NUCLEOTIDE PYROPHOSPHORYLASE [CARBOXYLATING]"/>
    <property type="match status" value="1"/>
</dbReference>
<dbReference type="InterPro" id="IPR036068">
    <property type="entry name" value="Nicotinate_pribotase-like_C"/>
</dbReference>
<organism evidence="13 14">
    <name type="scientific">Streptomyces echinoruber</name>
    <dbReference type="NCBI Taxonomy" id="68898"/>
    <lineage>
        <taxon>Bacteria</taxon>
        <taxon>Bacillati</taxon>
        <taxon>Actinomycetota</taxon>
        <taxon>Actinomycetes</taxon>
        <taxon>Kitasatosporales</taxon>
        <taxon>Streptomycetaceae</taxon>
        <taxon>Streptomyces</taxon>
    </lineage>
</organism>
<feature type="domain" description="Quinolinate phosphoribosyl transferase C-terminal" evidence="11">
    <location>
        <begin position="163"/>
        <end position="327"/>
    </location>
</feature>
<reference evidence="13" key="2">
    <citation type="submission" date="2020-09" db="EMBL/GenBank/DDBJ databases">
        <authorList>
            <person name="Sun Q."/>
            <person name="Ohkuma M."/>
        </authorList>
    </citation>
    <scope>NUCLEOTIDE SEQUENCE</scope>
    <source>
        <strain evidence="13">JCM 5016</strain>
    </source>
</reference>
<evidence type="ECO:0000256" key="2">
    <source>
        <dbReference type="ARBA" id="ARBA00004893"/>
    </source>
</evidence>
<reference evidence="13" key="1">
    <citation type="journal article" date="2014" name="Int. J. Syst. Evol. Microbiol.">
        <title>Complete genome sequence of Corynebacterium casei LMG S-19264T (=DSM 44701T), isolated from a smear-ripened cheese.</title>
        <authorList>
            <consortium name="US DOE Joint Genome Institute (JGI-PGF)"/>
            <person name="Walter F."/>
            <person name="Albersmeier A."/>
            <person name="Kalinowski J."/>
            <person name="Ruckert C."/>
        </authorList>
    </citation>
    <scope>NUCLEOTIDE SEQUENCE</scope>
    <source>
        <strain evidence="13">JCM 5016</strain>
    </source>
</reference>
<dbReference type="CDD" id="cd01572">
    <property type="entry name" value="QPRTase"/>
    <property type="match status" value="1"/>
</dbReference>
<evidence type="ECO:0000256" key="10">
    <source>
        <dbReference type="ARBA" id="ARBA00047445"/>
    </source>
</evidence>
<sequence>MSNTDLPLASTGGCGDGCACGADNGEGPDEYAEYADECGLDPALARLLADAGLDPLEVEDVAHLAIQEDLDHGVDVTTVATIPEDAVATGDFVARQAGVVAGLRVAEAVISVVCSDEFEVERHVDDGDRVEPGQKLLSVTTRTRDLLTAERSALNLLCRLSGIATATRAWADVLEGTGARVRDTRKTTPGLRALEKFAVRCGGGLNHRMSLSDAALVKDNHVVAAGGVAQAFKAVREAFPEVPIEVEVDTLQQLREVVDAGADLILLDNFTPAECAEAVAMAGGRAKLEASGRLTLDNARAYAETGVDYLAVGALTHSSPILDIGLDLRAAEPAGQAE</sequence>
<evidence type="ECO:0000256" key="4">
    <source>
        <dbReference type="ARBA" id="ARBA00011944"/>
    </source>
</evidence>
<keyword evidence="6" id="KW-0662">Pyridine nucleotide biosynthesis</keyword>
<evidence type="ECO:0000256" key="6">
    <source>
        <dbReference type="ARBA" id="ARBA00022642"/>
    </source>
</evidence>
<dbReference type="RefSeq" id="WP_190057404.1">
    <property type="nucleotide sequence ID" value="NZ_BMWH01000007.1"/>
</dbReference>
<dbReference type="InterPro" id="IPR013785">
    <property type="entry name" value="Aldolase_TIM"/>
</dbReference>
<comment type="catalytic activity">
    <reaction evidence="10">
        <text>nicotinate beta-D-ribonucleotide + CO2 + diphosphate = quinolinate + 5-phospho-alpha-D-ribose 1-diphosphate + 2 H(+)</text>
        <dbReference type="Rhea" id="RHEA:12733"/>
        <dbReference type="ChEBI" id="CHEBI:15378"/>
        <dbReference type="ChEBI" id="CHEBI:16526"/>
        <dbReference type="ChEBI" id="CHEBI:29959"/>
        <dbReference type="ChEBI" id="CHEBI:33019"/>
        <dbReference type="ChEBI" id="CHEBI:57502"/>
        <dbReference type="ChEBI" id="CHEBI:58017"/>
        <dbReference type="EC" id="2.4.2.19"/>
    </reaction>
</comment>
<dbReference type="Gene3D" id="3.20.20.70">
    <property type="entry name" value="Aldolase class I"/>
    <property type="match status" value="1"/>
</dbReference>
<gene>
    <name evidence="13" type="ORF">GCM10010389_24350</name>
</gene>
<comment type="caution">
    <text evidence="13">The sequence shown here is derived from an EMBL/GenBank/DDBJ whole genome shotgun (WGS) entry which is preliminary data.</text>
</comment>
<dbReference type="InterPro" id="IPR002638">
    <property type="entry name" value="Quinolinate_PRibosylTrfase_C"/>
</dbReference>
<dbReference type="SUPFAM" id="SSF54675">
    <property type="entry name" value="Nicotinate/Quinolinate PRTase N-terminal domain-like"/>
    <property type="match status" value="1"/>
</dbReference>
<dbReference type="InterPro" id="IPR037128">
    <property type="entry name" value="Quinolinate_PRibosylTase_N_sf"/>
</dbReference>
<comment type="function">
    <text evidence="1">Involved in the catabolism of quinolinic acid (QA).</text>
</comment>
<dbReference type="FunFam" id="3.90.1170.20:FF:000005">
    <property type="entry name" value="Nicotinate-nucleotide pyrophosphorylase [carboxylating]"/>
    <property type="match status" value="1"/>
</dbReference>
<dbReference type="GO" id="GO:0034213">
    <property type="term" value="P:quinolinate catabolic process"/>
    <property type="evidence" value="ECO:0007669"/>
    <property type="project" value="TreeGrafter"/>
</dbReference>
<dbReference type="GO" id="GO:0005737">
    <property type="term" value="C:cytoplasm"/>
    <property type="evidence" value="ECO:0007669"/>
    <property type="project" value="TreeGrafter"/>
</dbReference>
<dbReference type="FunFam" id="3.20.20.70:FF:000030">
    <property type="entry name" value="Nicotinate-nucleotide pyrophosphorylase, carboxylating"/>
    <property type="match status" value="1"/>
</dbReference>
<dbReference type="Pfam" id="PF02749">
    <property type="entry name" value="QRPTase_N"/>
    <property type="match status" value="1"/>
</dbReference>
<dbReference type="PANTHER" id="PTHR32179">
    <property type="entry name" value="NICOTINATE-NUCLEOTIDE PYROPHOSPHORYLASE [CARBOXYLATING]"/>
    <property type="match status" value="1"/>
</dbReference>
<proteinExistence type="inferred from homology"/>
<dbReference type="NCBIfam" id="TIGR00078">
    <property type="entry name" value="nadC"/>
    <property type="match status" value="1"/>
</dbReference>
<evidence type="ECO:0000256" key="9">
    <source>
        <dbReference type="ARBA" id="ARBA00033102"/>
    </source>
</evidence>
<dbReference type="SUPFAM" id="SSF51690">
    <property type="entry name" value="Nicotinate/Quinolinate PRTase C-terminal domain-like"/>
    <property type="match status" value="1"/>
</dbReference>
<dbReference type="Proteomes" id="UP000623010">
    <property type="component" value="Unassembled WGS sequence"/>
</dbReference>
<dbReference type="InterPro" id="IPR004393">
    <property type="entry name" value="NadC"/>
</dbReference>
<dbReference type="AlphaFoldDB" id="A0A918R3C8"/>
<evidence type="ECO:0000259" key="11">
    <source>
        <dbReference type="Pfam" id="PF01729"/>
    </source>
</evidence>
<dbReference type="InterPro" id="IPR022412">
    <property type="entry name" value="Quinolinate_PRibosylTrfase_N"/>
</dbReference>
<evidence type="ECO:0000313" key="13">
    <source>
        <dbReference type="EMBL" id="GGZ85257.1"/>
    </source>
</evidence>
<dbReference type="EMBL" id="BMWH01000007">
    <property type="protein sequence ID" value="GGZ85257.1"/>
    <property type="molecule type" value="Genomic_DNA"/>
</dbReference>
<keyword evidence="14" id="KW-1185">Reference proteome</keyword>
<evidence type="ECO:0000256" key="5">
    <source>
        <dbReference type="ARBA" id="ARBA00020990"/>
    </source>
</evidence>
<evidence type="ECO:0000256" key="8">
    <source>
        <dbReference type="ARBA" id="ARBA00022679"/>
    </source>
</evidence>
<evidence type="ECO:0000256" key="1">
    <source>
        <dbReference type="ARBA" id="ARBA00003237"/>
    </source>
</evidence>
<name>A0A918R3C8_9ACTN</name>
<dbReference type="GO" id="GO:0004514">
    <property type="term" value="F:nicotinate-nucleotide diphosphorylase (carboxylating) activity"/>
    <property type="evidence" value="ECO:0007669"/>
    <property type="project" value="UniProtKB-EC"/>
</dbReference>
<accession>A0A918R3C8</accession>
<protein>
    <recommendedName>
        <fullName evidence="5">Nicotinate-nucleotide pyrophosphorylase [carboxylating]</fullName>
        <ecNumber evidence="4">2.4.2.19</ecNumber>
    </recommendedName>
    <alternativeName>
        <fullName evidence="9">Quinolinate phosphoribosyltransferase [decarboxylating]</fullName>
    </alternativeName>
</protein>
<keyword evidence="8" id="KW-0808">Transferase</keyword>
<evidence type="ECO:0000256" key="3">
    <source>
        <dbReference type="ARBA" id="ARBA00009400"/>
    </source>
</evidence>
<dbReference type="GO" id="GO:0009435">
    <property type="term" value="P:NAD+ biosynthetic process"/>
    <property type="evidence" value="ECO:0007669"/>
    <property type="project" value="InterPro"/>
</dbReference>